<proteinExistence type="predicted"/>
<dbReference type="KEGG" id="pprf:DPRO_3683"/>
<dbReference type="AlphaFoldDB" id="A0A2C8FEW0"/>
<evidence type="ECO:0000313" key="1">
    <source>
        <dbReference type="EMBL" id="SOB60599.1"/>
    </source>
</evidence>
<dbReference type="EMBL" id="LT907975">
    <property type="protein sequence ID" value="SOB60599.1"/>
    <property type="molecule type" value="Genomic_DNA"/>
</dbReference>
<dbReference type="RefSeq" id="WP_157917550.1">
    <property type="nucleotide sequence ID" value="NZ_LT907975.1"/>
</dbReference>
<dbReference type="Proteomes" id="UP000219215">
    <property type="component" value="Chromosome DPRO"/>
</dbReference>
<evidence type="ECO:0000313" key="2">
    <source>
        <dbReference type="Proteomes" id="UP000219215"/>
    </source>
</evidence>
<keyword evidence="2" id="KW-1185">Reference proteome</keyword>
<gene>
    <name evidence="1" type="ORF">DPRO_3683</name>
</gene>
<accession>A0A2C8FEW0</accession>
<organism evidence="1 2">
    <name type="scientific">Pseudodesulfovibrio profundus</name>
    <dbReference type="NCBI Taxonomy" id="57320"/>
    <lineage>
        <taxon>Bacteria</taxon>
        <taxon>Pseudomonadati</taxon>
        <taxon>Thermodesulfobacteriota</taxon>
        <taxon>Desulfovibrionia</taxon>
        <taxon>Desulfovibrionales</taxon>
        <taxon>Desulfovibrionaceae</taxon>
    </lineage>
</organism>
<sequence>MENGQIYCVKSKRPSGEINTVHVVAADIHDAADYADDVVISVEMICDIDKVSTKVKGE</sequence>
<protein>
    <submittedName>
        <fullName evidence="1">Uncharacterized protein</fullName>
    </submittedName>
</protein>
<name>A0A2C8FEW0_9BACT</name>
<reference evidence="2" key="1">
    <citation type="submission" date="2017-09" db="EMBL/GenBank/DDBJ databases">
        <authorList>
            <person name="Regsiter A."/>
            <person name="William W."/>
        </authorList>
    </citation>
    <scope>NUCLEOTIDE SEQUENCE [LARGE SCALE GENOMIC DNA]</scope>
    <source>
        <strain evidence="2">500-1</strain>
    </source>
</reference>